<gene>
    <name evidence="6" type="ORF">RXV79_18135</name>
</gene>
<dbReference type="RefSeq" id="WP_316699478.1">
    <property type="nucleotide sequence ID" value="NZ_CP136336.1"/>
</dbReference>
<evidence type="ECO:0000256" key="1">
    <source>
        <dbReference type="ARBA" id="ARBA00010641"/>
    </source>
</evidence>
<accession>A0ABZ0CPC3</accession>
<reference evidence="6 7" key="1">
    <citation type="submission" date="2023-10" db="EMBL/GenBank/DDBJ databases">
        <title>Bacteria for the degradation of biodegradable plastic PBAT(Polybutylene adipate terephthalate).</title>
        <authorList>
            <person name="Weon H.-Y."/>
            <person name="Yeon J."/>
        </authorList>
    </citation>
    <scope>NUCLEOTIDE SEQUENCE [LARGE SCALE GENOMIC DNA]</scope>
    <source>
        <strain evidence="6 7">SBD 7-3</strain>
    </source>
</reference>
<dbReference type="InterPro" id="IPR011517">
    <property type="entry name" value="RNA_pol_sigma70_ECF-like"/>
</dbReference>
<dbReference type="Pfam" id="PF07638">
    <property type="entry name" value="Sigma70_ECF"/>
    <property type="match status" value="1"/>
</dbReference>
<evidence type="ECO:0000259" key="5">
    <source>
        <dbReference type="Pfam" id="PF07638"/>
    </source>
</evidence>
<keyword evidence="3" id="KW-0731">Sigma factor</keyword>
<comment type="similarity">
    <text evidence="1">Belongs to the sigma-70 factor family. ECF subfamily.</text>
</comment>
<dbReference type="PANTHER" id="PTHR43133:SF39">
    <property type="entry name" value="SIMILAR TO RNA POLYMERASE SIGMA-E FACTOR"/>
    <property type="match status" value="1"/>
</dbReference>
<proteinExistence type="inferred from homology"/>
<evidence type="ECO:0000313" key="6">
    <source>
        <dbReference type="EMBL" id="WOB06832.1"/>
    </source>
</evidence>
<protein>
    <submittedName>
        <fullName evidence="6">ECF-type sigma factor</fullName>
    </submittedName>
</protein>
<organism evidence="6 7">
    <name type="scientific">Piscinibacter gummiphilus</name>
    <dbReference type="NCBI Taxonomy" id="946333"/>
    <lineage>
        <taxon>Bacteria</taxon>
        <taxon>Pseudomonadati</taxon>
        <taxon>Pseudomonadota</taxon>
        <taxon>Betaproteobacteria</taxon>
        <taxon>Burkholderiales</taxon>
        <taxon>Sphaerotilaceae</taxon>
        <taxon>Piscinibacter</taxon>
    </lineage>
</organism>
<dbReference type="InterPro" id="IPR053812">
    <property type="entry name" value="HTH_Sigma70_ECF-like"/>
</dbReference>
<keyword evidence="7" id="KW-1185">Reference proteome</keyword>
<dbReference type="EMBL" id="CP136336">
    <property type="protein sequence ID" value="WOB06832.1"/>
    <property type="molecule type" value="Genomic_DNA"/>
</dbReference>
<dbReference type="SUPFAM" id="SSF88946">
    <property type="entry name" value="Sigma2 domain of RNA polymerase sigma factors"/>
    <property type="match status" value="1"/>
</dbReference>
<dbReference type="InterPro" id="IPR039425">
    <property type="entry name" value="RNA_pol_sigma-70-like"/>
</dbReference>
<dbReference type="InterPro" id="IPR013325">
    <property type="entry name" value="RNA_pol_sigma_r2"/>
</dbReference>
<dbReference type="InterPro" id="IPR013324">
    <property type="entry name" value="RNA_pol_sigma_r3/r4-like"/>
</dbReference>
<evidence type="ECO:0000313" key="7">
    <source>
        <dbReference type="Proteomes" id="UP001303946"/>
    </source>
</evidence>
<dbReference type="InterPro" id="IPR014284">
    <property type="entry name" value="RNA_pol_sigma-70_dom"/>
</dbReference>
<dbReference type="Gene3D" id="1.10.10.10">
    <property type="entry name" value="Winged helix-like DNA-binding domain superfamily/Winged helix DNA-binding domain"/>
    <property type="match status" value="1"/>
</dbReference>
<feature type="domain" description="RNA polymerase sigma-70 ECF-like HTH" evidence="5">
    <location>
        <begin position="1"/>
        <end position="178"/>
    </location>
</feature>
<dbReference type="NCBIfam" id="TIGR02999">
    <property type="entry name" value="Sig-70_X6"/>
    <property type="match status" value="1"/>
</dbReference>
<keyword evidence="2" id="KW-0805">Transcription regulation</keyword>
<name>A0ABZ0CPC3_9BURK</name>
<dbReference type="PANTHER" id="PTHR43133">
    <property type="entry name" value="RNA POLYMERASE ECF-TYPE SIGMA FACTO"/>
    <property type="match status" value="1"/>
</dbReference>
<evidence type="ECO:0000256" key="2">
    <source>
        <dbReference type="ARBA" id="ARBA00023015"/>
    </source>
</evidence>
<sequence length="180" mass="20051">MSEITLLLEQCQAGDDAAKDRLFTLLYADLKRLARAHLSKAGPITLDPSSIVHEAWLRCGDAPAGGSRRQFFAYASTVMRSVIVDHVRERAAQKRGGGVAEVTLSTAAFEELPQQPDALSVDEALQALERVDERGHKLVEMRYFGGMTLEEIAEVMELSVPTLKRDWRRARAFLFDYLSA</sequence>
<evidence type="ECO:0000256" key="3">
    <source>
        <dbReference type="ARBA" id="ARBA00023082"/>
    </source>
</evidence>
<evidence type="ECO:0000256" key="4">
    <source>
        <dbReference type="ARBA" id="ARBA00023163"/>
    </source>
</evidence>
<dbReference type="InterPro" id="IPR036388">
    <property type="entry name" value="WH-like_DNA-bd_sf"/>
</dbReference>
<dbReference type="SUPFAM" id="SSF88659">
    <property type="entry name" value="Sigma3 and sigma4 domains of RNA polymerase sigma factors"/>
    <property type="match status" value="1"/>
</dbReference>
<dbReference type="Gene3D" id="1.10.1740.10">
    <property type="match status" value="1"/>
</dbReference>
<dbReference type="NCBIfam" id="TIGR02937">
    <property type="entry name" value="sigma70-ECF"/>
    <property type="match status" value="1"/>
</dbReference>
<dbReference type="Proteomes" id="UP001303946">
    <property type="component" value="Chromosome"/>
</dbReference>
<keyword evidence="4" id="KW-0804">Transcription</keyword>